<dbReference type="GO" id="GO:0015085">
    <property type="term" value="F:calcium ion transmembrane transporter activity"/>
    <property type="evidence" value="ECO:0007669"/>
    <property type="project" value="TreeGrafter"/>
</dbReference>
<dbReference type="PANTHER" id="PTHR12608">
    <property type="entry name" value="TRANSMEMBRANE PROTEIN HTP-1 RELATED"/>
    <property type="match status" value="1"/>
</dbReference>
<dbReference type="GO" id="GO:0032472">
    <property type="term" value="P:Golgi calcium ion transport"/>
    <property type="evidence" value="ECO:0007669"/>
    <property type="project" value="TreeGrafter"/>
</dbReference>
<evidence type="ECO:0000256" key="6">
    <source>
        <dbReference type="RuleBase" id="RU365102"/>
    </source>
</evidence>
<dbReference type="PANTHER" id="PTHR12608:SF1">
    <property type="entry name" value="TRANSMEMBRANE PROTEIN 165"/>
    <property type="match status" value="1"/>
</dbReference>
<evidence type="ECO:0000313" key="8">
    <source>
        <dbReference type="Proteomes" id="UP000012073"/>
    </source>
</evidence>
<dbReference type="GeneID" id="17319396"/>
<evidence type="ECO:0000313" key="7">
    <source>
        <dbReference type="EMBL" id="CDF41385.1"/>
    </source>
</evidence>
<keyword evidence="4 6" id="KW-1133">Transmembrane helix</keyword>
<keyword evidence="8" id="KW-1185">Reference proteome</keyword>
<dbReference type="OMA" id="ILGHAIC"/>
<keyword evidence="3 6" id="KW-0812">Transmembrane</keyword>
<comment type="similarity">
    <text evidence="2 6">Belongs to the GDT1 family.</text>
</comment>
<dbReference type="GO" id="GO:0032468">
    <property type="term" value="P:Golgi calcium ion homeostasis"/>
    <property type="evidence" value="ECO:0007669"/>
    <property type="project" value="TreeGrafter"/>
</dbReference>
<dbReference type="AlphaFoldDB" id="R7QVN8"/>
<dbReference type="Pfam" id="PF01169">
    <property type="entry name" value="GDT1"/>
    <property type="match status" value="2"/>
</dbReference>
<feature type="transmembrane region" description="Helical" evidence="6">
    <location>
        <begin position="53"/>
        <end position="73"/>
    </location>
</feature>
<sequence length="234" mass="25026">MDLLPGWVRNALPADESAFGTGFAQSFLLILACELGDRTFFVAAILAMRSSRLVVWAGALAALAAMTVLSAAIGKAFPLVLDKRWTGLAAALLFAYFGVQLLRDWWRLRGERPEENEELAEVEEELNHDHPAKKTHVARHAALALFSPIFVKAFTMTGLAEWGDRSQIATIALAASRNLYGVILGGVLGHAICTGLAVVGGRLLATKISEKAVALVGGILFIIFAIITASGELD</sequence>
<accession>R7QVN8</accession>
<feature type="transmembrane region" description="Helical" evidence="6">
    <location>
        <begin position="23"/>
        <end position="46"/>
    </location>
</feature>
<evidence type="ECO:0000256" key="1">
    <source>
        <dbReference type="ARBA" id="ARBA00004141"/>
    </source>
</evidence>
<reference evidence="8" key="1">
    <citation type="journal article" date="2013" name="Proc. Natl. Acad. Sci. U.S.A.">
        <title>Genome structure and metabolic features in the red seaweed Chondrus crispus shed light on evolution of the Archaeplastida.</title>
        <authorList>
            <person name="Collen J."/>
            <person name="Porcel B."/>
            <person name="Carre W."/>
            <person name="Ball S.G."/>
            <person name="Chaparro C."/>
            <person name="Tonon T."/>
            <person name="Barbeyron T."/>
            <person name="Michel G."/>
            <person name="Noel B."/>
            <person name="Valentin K."/>
            <person name="Elias M."/>
            <person name="Artiguenave F."/>
            <person name="Arun A."/>
            <person name="Aury J.M."/>
            <person name="Barbosa-Neto J.F."/>
            <person name="Bothwell J.H."/>
            <person name="Bouget F.Y."/>
            <person name="Brillet L."/>
            <person name="Cabello-Hurtado F."/>
            <person name="Capella-Gutierrez S."/>
            <person name="Charrier B."/>
            <person name="Cladiere L."/>
            <person name="Cock J.M."/>
            <person name="Coelho S.M."/>
            <person name="Colleoni C."/>
            <person name="Czjzek M."/>
            <person name="Da Silva C."/>
            <person name="Delage L."/>
            <person name="Denoeud F."/>
            <person name="Deschamps P."/>
            <person name="Dittami S.M."/>
            <person name="Gabaldon T."/>
            <person name="Gachon C.M."/>
            <person name="Groisillier A."/>
            <person name="Herve C."/>
            <person name="Jabbari K."/>
            <person name="Katinka M."/>
            <person name="Kloareg B."/>
            <person name="Kowalczyk N."/>
            <person name="Labadie K."/>
            <person name="Leblanc C."/>
            <person name="Lopez P.J."/>
            <person name="McLachlan D.H."/>
            <person name="Meslet-Cladiere L."/>
            <person name="Moustafa A."/>
            <person name="Nehr Z."/>
            <person name="Nyvall Collen P."/>
            <person name="Panaud O."/>
            <person name="Partensky F."/>
            <person name="Poulain J."/>
            <person name="Rensing S.A."/>
            <person name="Rousvoal S."/>
            <person name="Samson G."/>
            <person name="Symeonidi A."/>
            <person name="Weissenbach J."/>
            <person name="Zambounis A."/>
            <person name="Wincker P."/>
            <person name="Boyen C."/>
        </authorList>
    </citation>
    <scope>NUCLEOTIDE SEQUENCE [LARGE SCALE GENOMIC DNA]</scope>
    <source>
        <strain evidence="8">cv. Stackhouse</strain>
    </source>
</reference>
<keyword evidence="5 6" id="KW-0472">Membrane</keyword>
<evidence type="ECO:0000256" key="3">
    <source>
        <dbReference type="ARBA" id="ARBA00022692"/>
    </source>
</evidence>
<feature type="transmembrane region" description="Helical" evidence="6">
    <location>
        <begin position="179"/>
        <end position="200"/>
    </location>
</feature>
<dbReference type="Gramene" id="CDF41385">
    <property type="protein sequence ID" value="CDF41385"/>
    <property type="gene ID" value="CHC_T00007979001"/>
</dbReference>
<dbReference type="InterPro" id="IPR001727">
    <property type="entry name" value="GDT1-like"/>
</dbReference>
<dbReference type="Proteomes" id="UP000012073">
    <property type="component" value="Unassembled WGS sequence"/>
</dbReference>
<gene>
    <name evidence="7" type="ORF">CHC_T00007979001</name>
</gene>
<evidence type="ECO:0000256" key="5">
    <source>
        <dbReference type="ARBA" id="ARBA00023136"/>
    </source>
</evidence>
<proteinExistence type="inferred from homology"/>
<dbReference type="RefSeq" id="XP_005711679.1">
    <property type="nucleotide sequence ID" value="XM_005711622.1"/>
</dbReference>
<dbReference type="PhylomeDB" id="R7QVN8"/>
<feature type="transmembrane region" description="Helical" evidence="6">
    <location>
        <begin position="212"/>
        <end position="231"/>
    </location>
</feature>
<name>R7QVN8_CHOCR</name>
<comment type="subcellular location">
    <subcellularLocation>
        <location evidence="1 6">Membrane</location>
        <topology evidence="1 6">Multi-pass membrane protein</topology>
    </subcellularLocation>
</comment>
<dbReference type="OrthoDB" id="442680at2759"/>
<dbReference type="GO" id="GO:0005794">
    <property type="term" value="C:Golgi apparatus"/>
    <property type="evidence" value="ECO:0007669"/>
    <property type="project" value="TreeGrafter"/>
</dbReference>
<feature type="transmembrane region" description="Helical" evidence="6">
    <location>
        <begin position="141"/>
        <end position="159"/>
    </location>
</feature>
<protein>
    <recommendedName>
        <fullName evidence="6">GDT1 family protein</fullName>
    </recommendedName>
</protein>
<dbReference type="GO" id="GO:0016020">
    <property type="term" value="C:membrane"/>
    <property type="evidence" value="ECO:0007669"/>
    <property type="project" value="UniProtKB-SubCell"/>
</dbReference>
<dbReference type="GO" id="GO:0005384">
    <property type="term" value="F:manganese ion transmembrane transporter activity"/>
    <property type="evidence" value="ECO:0007669"/>
    <property type="project" value="TreeGrafter"/>
</dbReference>
<organism evidence="7 8">
    <name type="scientific">Chondrus crispus</name>
    <name type="common">Carrageen Irish moss</name>
    <name type="synonym">Polymorpha crispa</name>
    <dbReference type="NCBI Taxonomy" id="2769"/>
    <lineage>
        <taxon>Eukaryota</taxon>
        <taxon>Rhodophyta</taxon>
        <taxon>Florideophyceae</taxon>
        <taxon>Rhodymeniophycidae</taxon>
        <taxon>Gigartinales</taxon>
        <taxon>Gigartinaceae</taxon>
        <taxon>Chondrus</taxon>
    </lineage>
</organism>
<feature type="transmembrane region" description="Helical" evidence="6">
    <location>
        <begin position="85"/>
        <end position="102"/>
    </location>
</feature>
<dbReference type="KEGG" id="ccp:CHC_T00007979001"/>
<evidence type="ECO:0000256" key="2">
    <source>
        <dbReference type="ARBA" id="ARBA00009190"/>
    </source>
</evidence>
<evidence type="ECO:0000256" key="4">
    <source>
        <dbReference type="ARBA" id="ARBA00022989"/>
    </source>
</evidence>
<dbReference type="STRING" id="2769.R7QVN8"/>
<dbReference type="EMBL" id="HG002370">
    <property type="protein sequence ID" value="CDF41385.1"/>
    <property type="molecule type" value="Genomic_DNA"/>
</dbReference>